<dbReference type="RefSeq" id="WP_255387941.1">
    <property type="nucleotide sequence ID" value="NZ_CP101508.1"/>
</dbReference>
<keyword evidence="1" id="KW-0328">Glycosyltransferase</keyword>
<dbReference type="Proteomes" id="UP001057998">
    <property type="component" value="Chromosome 1"/>
</dbReference>
<name>A0ABY5GCS2_9GAMM</name>
<evidence type="ECO:0000313" key="2">
    <source>
        <dbReference type="Proteomes" id="UP001057998"/>
    </source>
</evidence>
<dbReference type="GO" id="GO:0016757">
    <property type="term" value="F:glycosyltransferase activity"/>
    <property type="evidence" value="ECO:0007669"/>
    <property type="project" value="UniProtKB-KW"/>
</dbReference>
<gene>
    <name evidence="1" type="ORF">NNL38_10225</name>
</gene>
<keyword evidence="2" id="KW-1185">Reference proteome</keyword>
<dbReference type="Gene3D" id="3.40.50.2000">
    <property type="entry name" value="Glycogen Phosphorylase B"/>
    <property type="match status" value="1"/>
</dbReference>
<organism evidence="1 2">
    <name type="scientific">Photobacterium atrarenae</name>
    <dbReference type="NCBI Taxonomy" id="865757"/>
    <lineage>
        <taxon>Bacteria</taxon>
        <taxon>Pseudomonadati</taxon>
        <taxon>Pseudomonadota</taxon>
        <taxon>Gammaproteobacteria</taxon>
        <taxon>Vibrionales</taxon>
        <taxon>Vibrionaceae</taxon>
        <taxon>Photobacterium</taxon>
    </lineage>
</organism>
<dbReference type="SUPFAM" id="SSF53756">
    <property type="entry name" value="UDP-Glycosyltransferase/glycogen phosphorylase"/>
    <property type="match status" value="1"/>
</dbReference>
<dbReference type="Gene3D" id="3.40.50.11010">
    <property type="match status" value="1"/>
</dbReference>
<sequence length="391" mass="44688">MKELIVFGEDYNRHPSSSQHIVNTLRHQFAIQWINSIGLRKPSPSPRDLARVREKLRKAFTSPPRRESPTPFPVIHPLVWPLAEQPFMRWFNQLSLRRQLSSKRNPRVVWAALPSAVDYLDTVQADLVIYYCGDDFSGLAGVDHQRISTMEQRMAQRADLILCASPALVGKMSQISPQKTYLLRHGVDFHRFAAPQPDPYPPAASPCQGRYKIGFYGSLNQWLDQTLLCELAAARPEVDFHLIGRRDCDTPLLDACRNIKCHPPVPHSQLAQYVQHWDAAILPFVDNAQIRACDPLKLREYLAAGCPVISSDFPSARQYPCLVSVATNQQEWLDAIDAFCHLSQQHRLQYRKTARQQMMNESWEMRGDTVINLINNSLVKNKTTLPEFITI</sequence>
<dbReference type="EC" id="2.4.-.-" evidence="1"/>
<protein>
    <submittedName>
        <fullName evidence="1">Glycosyltransferase</fullName>
        <ecNumber evidence="1">2.4.-.-</ecNumber>
    </submittedName>
</protein>
<proteinExistence type="predicted"/>
<keyword evidence="1" id="KW-0808">Transferase</keyword>
<dbReference type="EMBL" id="CP101508">
    <property type="protein sequence ID" value="UTV26733.1"/>
    <property type="molecule type" value="Genomic_DNA"/>
</dbReference>
<evidence type="ECO:0000313" key="1">
    <source>
        <dbReference type="EMBL" id="UTV26733.1"/>
    </source>
</evidence>
<accession>A0ABY5GCS2</accession>
<reference evidence="1" key="1">
    <citation type="submission" date="2022-07" db="EMBL/GenBank/DDBJ databases">
        <title>Genome sequencing of Photobacterium atrarenae GJH2-4.</title>
        <authorList>
            <person name="Park S.-J."/>
        </authorList>
    </citation>
    <scope>NUCLEOTIDE SEQUENCE</scope>
    <source>
        <strain evidence="1">GJH2-4</strain>
    </source>
</reference>
<dbReference type="Pfam" id="PF13692">
    <property type="entry name" value="Glyco_trans_1_4"/>
    <property type="match status" value="1"/>
</dbReference>